<geneLocation type="mitochondrion" evidence="2"/>
<reference evidence="2" key="1">
    <citation type="journal article" date="2014" name="BMC Genomics">
        <title>Extensive structural variations between mitochondrial genomes of CMS and normal peppers (Capsicum annuum L.) revealed by complete nucleotide sequencing.</title>
        <authorList>
            <person name="Jo Y.D."/>
            <person name="Choi Y."/>
            <person name="Kim D.H."/>
            <person name="Kim B.D."/>
            <person name="Kang B.C."/>
        </authorList>
    </citation>
    <scope>NUCLEOTIDE SEQUENCE</scope>
</reference>
<feature type="compositionally biased region" description="Basic and acidic residues" evidence="1">
    <location>
        <begin position="64"/>
        <end position="89"/>
    </location>
</feature>
<keyword evidence="2" id="KW-0496">Mitochondrion</keyword>
<evidence type="ECO:0000256" key="1">
    <source>
        <dbReference type="SAM" id="MobiDB-lite"/>
    </source>
</evidence>
<sequence length="107" mass="11900">MPLEPRASWFSPKCVEAQQLTGHLGVKHCFGAGRESGTKSRQTLNTRYGLKIKKEGSKSASETMGDKLHRREETSPDHQLRPLNDRSVIKEVGVQRQPGGLPRSSHP</sequence>
<name>A0A075VWF6_CAPAN</name>
<proteinExistence type="predicted"/>
<accession>A0A075VWF6</accession>
<feature type="region of interest" description="Disordered" evidence="1">
    <location>
        <begin position="32"/>
        <end position="107"/>
    </location>
</feature>
<organism evidence="2">
    <name type="scientific">Capsicum annuum</name>
    <name type="common">Capsicum pepper</name>
    <dbReference type="NCBI Taxonomy" id="4072"/>
    <lineage>
        <taxon>Eukaryota</taxon>
        <taxon>Viridiplantae</taxon>
        <taxon>Streptophyta</taxon>
        <taxon>Embryophyta</taxon>
        <taxon>Tracheophyta</taxon>
        <taxon>Spermatophyta</taxon>
        <taxon>Magnoliopsida</taxon>
        <taxon>eudicotyledons</taxon>
        <taxon>Gunneridae</taxon>
        <taxon>Pentapetalae</taxon>
        <taxon>asterids</taxon>
        <taxon>lamiids</taxon>
        <taxon>Solanales</taxon>
        <taxon>Solanaceae</taxon>
        <taxon>Solanoideae</taxon>
        <taxon>Capsiceae</taxon>
        <taxon>Capsicum</taxon>
    </lineage>
</organism>
<protein>
    <submittedName>
        <fullName evidence="2">Uncharacterized protein</fullName>
    </submittedName>
</protein>
<evidence type="ECO:0000313" key="2">
    <source>
        <dbReference type="EMBL" id="AIG89822.1"/>
    </source>
</evidence>
<dbReference type="EMBL" id="KJ865409">
    <property type="protein sequence ID" value="AIG89822.1"/>
    <property type="molecule type" value="Genomic_DNA"/>
</dbReference>
<gene>
    <name evidence="2" type="primary">orf107d</name>
</gene>
<dbReference type="AlphaFoldDB" id="A0A075VWF6"/>